<dbReference type="SUPFAM" id="SSF53448">
    <property type="entry name" value="Nucleotide-diphospho-sugar transferases"/>
    <property type="match status" value="1"/>
</dbReference>
<keyword evidence="2" id="KW-0808">Transferase</keyword>
<dbReference type="AlphaFoldDB" id="A0A399DZV2"/>
<evidence type="ECO:0000313" key="2">
    <source>
        <dbReference type="EMBL" id="RIH76869.1"/>
    </source>
</evidence>
<dbReference type="InterPro" id="IPR005908">
    <property type="entry name" value="G1P_thy_trans_l"/>
</dbReference>
<dbReference type="Proteomes" id="UP000266089">
    <property type="component" value="Unassembled WGS sequence"/>
</dbReference>
<dbReference type="PANTHER" id="PTHR42883:SF2">
    <property type="entry name" value="THYMIDYLYLTRANSFERASE"/>
    <property type="match status" value="1"/>
</dbReference>
<organism evidence="2 3">
    <name type="scientific">Meiothermus taiwanensis</name>
    <dbReference type="NCBI Taxonomy" id="172827"/>
    <lineage>
        <taxon>Bacteria</taxon>
        <taxon>Thermotogati</taxon>
        <taxon>Deinococcota</taxon>
        <taxon>Deinococci</taxon>
        <taxon>Thermales</taxon>
        <taxon>Thermaceae</taxon>
        <taxon>Meiothermus</taxon>
    </lineage>
</organism>
<evidence type="ECO:0000313" key="3">
    <source>
        <dbReference type="Proteomes" id="UP000266089"/>
    </source>
</evidence>
<dbReference type="InterPro" id="IPR029044">
    <property type="entry name" value="Nucleotide-diphossugar_trans"/>
</dbReference>
<dbReference type="Gene3D" id="3.90.550.10">
    <property type="entry name" value="Spore Coat Polysaccharide Biosynthesis Protein SpsA, Chain A"/>
    <property type="match status" value="1"/>
</dbReference>
<protein>
    <submittedName>
        <fullName evidence="2">Glucose-1-phosphate thymidylyltransferase</fullName>
        <ecNumber evidence="2">2.7.7.24</ecNumber>
    </submittedName>
</protein>
<dbReference type="Pfam" id="PF00483">
    <property type="entry name" value="NTP_transferase"/>
    <property type="match status" value="1"/>
</dbReference>
<dbReference type="GO" id="GO:0008879">
    <property type="term" value="F:glucose-1-phosphate thymidylyltransferase activity"/>
    <property type="evidence" value="ECO:0007669"/>
    <property type="project" value="UniProtKB-EC"/>
</dbReference>
<dbReference type="EMBL" id="QWKX01000035">
    <property type="protein sequence ID" value="RIH76869.1"/>
    <property type="molecule type" value="Genomic_DNA"/>
</dbReference>
<dbReference type="CDD" id="cd04189">
    <property type="entry name" value="G1P_TT_long"/>
    <property type="match status" value="1"/>
</dbReference>
<dbReference type="NCBIfam" id="TIGR01208">
    <property type="entry name" value="rmlA_long"/>
    <property type="match status" value="1"/>
</dbReference>
<name>A0A399DZV2_9DEIN</name>
<evidence type="ECO:0000259" key="1">
    <source>
        <dbReference type="Pfam" id="PF00483"/>
    </source>
</evidence>
<accession>A0A399DZV2</accession>
<reference evidence="2 3" key="1">
    <citation type="submission" date="2018-08" db="EMBL/GenBank/DDBJ databases">
        <title>Meiothermus cateniformans JCM 15151 genome sequencing project.</title>
        <authorList>
            <person name="Da Costa M.S."/>
            <person name="Albuquerque L."/>
            <person name="Raposo P."/>
            <person name="Froufe H.J.C."/>
            <person name="Barroso C.S."/>
            <person name="Egas C."/>
        </authorList>
    </citation>
    <scope>NUCLEOTIDE SEQUENCE [LARGE SCALE GENOMIC DNA]</scope>
    <source>
        <strain evidence="2 3">JCM 15151</strain>
    </source>
</reference>
<dbReference type="InterPro" id="IPR005835">
    <property type="entry name" value="NTP_transferase_dom"/>
</dbReference>
<comment type="caution">
    <text evidence="2">The sequence shown here is derived from an EMBL/GenBank/DDBJ whole genome shotgun (WGS) entry which is preliminary data.</text>
</comment>
<dbReference type="PANTHER" id="PTHR42883">
    <property type="entry name" value="GLUCOSE-1-PHOSPHATE THYMIDYLTRANSFERASE"/>
    <property type="match status" value="1"/>
</dbReference>
<dbReference type="Gene3D" id="2.160.10.10">
    <property type="entry name" value="Hexapeptide repeat proteins"/>
    <property type="match status" value="1"/>
</dbReference>
<keyword evidence="2" id="KW-0548">Nucleotidyltransferase</keyword>
<sequence>MMGDMKGLILAAGRGTRLRPLTHTRPKPVIRLAGKPIIRYAVDNLLEAGITEIGVVVSPDTIEDIKQALKGCPGVQISFIVQEEALGIAHAVGTARDWLGQSPFVLYLGDNLFQKGVKPFVEAYTPGLGAVIALVRVPDPRQFGVAVLEEGRIRQLLEKPQDPPSDLAVAGVYVFGPVIMDIIADLKPSARGEYEITDAIQALVDQGHTVLGQEIAGWWKDTGRPADLLDANRLLLVEQKSPTPVIEGQVYESQVTGRVVIEKGAVVKNSTILGPVHIAQNAIVEGAYIGPFTSVGPNAVVRQAEVEYSILEDSAVVEDVPLRLHECILGVGARVTRRQSLPKAHKLVLGDLSSLELA</sequence>
<gene>
    <name evidence="2" type="primary">rmlA_1</name>
    <name evidence="2" type="ORF">Mcate_01590</name>
</gene>
<feature type="domain" description="Nucleotidyl transferase" evidence="1">
    <location>
        <begin position="6"/>
        <end position="235"/>
    </location>
</feature>
<proteinExistence type="predicted"/>
<dbReference type="EC" id="2.7.7.24" evidence="2"/>